<evidence type="ECO:0000313" key="12">
    <source>
        <dbReference type="Proteomes" id="UP000320404"/>
    </source>
</evidence>
<dbReference type="PANTHER" id="PTHR33162">
    <property type="entry name" value="SEC-INDEPENDENT PROTEIN TRANSLOCASE PROTEIN TATA, CHLOROPLASTIC"/>
    <property type="match status" value="1"/>
</dbReference>
<evidence type="ECO:0000256" key="1">
    <source>
        <dbReference type="ARBA" id="ARBA00004167"/>
    </source>
</evidence>
<dbReference type="InterPro" id="IPR003369">
    <property type="entry name" value="TatA/B/E"/>
</dbReference>
<dbReference type="NCBIfam" id="TIGR01410">
    <property type="entry name" value="tatB"/>
    <property type="match status" value="1"/>
</dbReference>
<keyword evidence="6 9" id="KW-1133">Transmembrane helix</keyword>
<protein>
    <recommendedName>
        <fullName evidence="9">Sec-independent protein translocase protein TatB</fullName>
    </recommendedName>
</protein>
<dbReference type="AlphaFoldDB" id="A0A520S5D2"/>
<comment type="subcellular location">
    <subcellularLocation>
        <location evidence="9">Cell membrane</location>
        <topology evidence="9">Single-pass membrane protein</topology>
    </subcellularLocation>
    <subcellularLocation>
        <location evidence="1">Membrane</location>
        <topology evidence="1">Single-pass membrane protein</topology>
    </subcellularLocation>
</comment>
<evidence type="ECO:0000256" key="9">
    <source>
        <dbReference type="HAMAP-Rule" id="MF_00237"/>
    </source>
</evidence>
<dbReference type="InterPro" id="IPR018448">
    <property type="entry name" value="TatB"/>
</dbReference>
<comment type="subunit">
    <text evidence="9">The Tat system comprises two distinct complexes: a TatABC complex, containing multiple copies of TatA, TatB and TatC subunits, and a separate TatA complex, containing only TatA subunits. Substrates initially bind to the TatABC complex, which probably triggers association of the separate TatA complex to form the active translocon.</text>
</comment>
<keyword evidence="2 9" id="KW-0813">Transport</keyword>
<evidence type="ECO:0000256" key="10">
    <source>
        <dbReference type="SAM" id="MobiDB-lite"/>
    </source>
</evidence>
<accession>A0A520S5D2</accession>
<comment type="caution">
    <text evidence="11">The sequence shown here is derived from an EMBL/GenBank/DDBJ whole genome shotgun (WGS) entry which is preliminary data.</text>
</comment>
<organism evidence="11 12">
    <name type="scientific">OM182 bacterium</name>
    <dbReference type="NCBI Taxonomy" id="2510334"/>
    <lineage>
        <taxon>Bacteria</taxon>
        <taxon>Pseudomonadati</taxon>
        <taxon>Pseudomonadota</taxon>
        <taxon>Gammaproteobacteria</taxon>
        <taxon>OMG group</taxon>
        <taxon>OM182 clade</taxon>
    </lineage>
</organism>
<evidence type="ECO:0000256" key="7">
    <source>
        <dbReference type="ARBA" id="ARBA00023010"/>
    </source>
</evidence>
<keyword evidence="3 9" id="KW-1003">Cell membrane</keyword>
<dbReference type="EMBL" id="SHAH01000012">
    <property type="protein sequence ID" value="RZO77609.1"/>
    <property type="molecule type" value="Genomic_DNA"/>
</dbReference>
<evidence type="ECO:0000256" key="3">
    <source>
        <dbReference type="ARBA" id="ARBA00022475"/>
    </source>
</evidence>
<proteinExistence type="inferred from homology"/>
<dbReference type="PRINTS" id="PR01506">
    <property type="entry name" value="TATBPROTEIN"/>
</dbReference>
<keyword evidence="7 9" id="KW-0811">Translocation</keyword>
<evidence type="ECO:0000256" key="2">
    <source>
        <dbReference type="ARBA" id="ARBA00022448"/>
    </source>
</evidence>
<keyword evidence="5 9" id="KW-0653">Protein transport</keyword>
<keyword evidence="4 9" id="KW-0812">Transmembrane</keyword>
<reference evidence="11 12" key="1">
    <citation type="submission" date="2019-02" db="EMBL/GenBank/DDBJ databases">
        <title>Prokaryotic population dynamics and viral predation in marine succession experiment using metagenomics: the confinement effect.</title>
        <authorList>
            <person name="Haro-Moreno J.M."/>
            <person name="Rodriguez-Valera F."/>
            <person name="Lopez-Perez M."/>
        </authorList>
    </citation>
    <scope>NUCLEOTIDE SEQUENCE [LARGE SCALE GENOMIC DNA]</scope>
    <source>
        <strain evidence="11">MED-G158</strain>
    </source>
</reference>
<dbReference type="HAMAP" id="MF_00237">
    <property type="entry name" value="TatB"/>
    <property type="match status" value="1"/>
</dbReference>
<evidence type="ECO:0000256" key="8">
    <source>
        <dbReference type="ARBA" id="ARBA00023136"/>
    </source>
</evidence>
<feature type="compositionally biased region" description="Basic and acidic residues" evidence="10">
    <location>
        <begin position="182"/>
        <end position="191"/>
    </location>
</feature>
<name>A0A520S5D2_9GAMM</name>
<feature type="compositionally biased region" description="Polar residues" evidence="10">
    <location>
        <begin position="170"/>
        <end position="181"/>
    </location>
</feature>
<evidence type="ECO:0000256" key="6">
    <source>
        <dbReference type="ARBA" id="ARBA00022989"/>
    </source>
</evidence>
<comment type="function">
    <text evidence="9">Part of the twin-arginine translocation (Tat) system that transports large folded proteins containing a characteristic twin-arginine motif in their signal peptide across membranes. Together with TatC, TatB is part of a receptor directly interacting with Tat signal peptides. TatB may form an oligomeric binding site that transiently accommodates folded Tat precursor proteins before their translocation.</text>
</comment>
<dbReference type="Proteomes" id="UP000320404">
    <property type="component" value="Unassembled WGS sequence"/>
</dbReference>
<dbReference type="Gene3D" id="1.20.5.3310">
    <property type="match status" value="1"/>
</dbReference>
<dbReference type="GO" id="GO:0043953">
    <property type="term" value="P:protein transport by the Tat complex"/>
    <property type="evidence" value="ECO:0007669"/>
    <property type="project" value="UniProtKB-UniRule"/>
</dbReference>
<keyword evidence="8 9" id="KW-0472">Membrane</keyword>
<dbReference type="PANTHER" id="PTHR33162:SF1">
    <property type="entry name" value="SEC-INDEPENDENT PROTEIN TRANSLOCASE PROTEIN TATA, CHLOROPLASTIC"/>
    <property type="match status" value="1"/>
</dbReference>
<evidence type="ECO:0000313" key="11">
    <source>
        <dbReference type="EMBL" id="RZO77609.1"/>
    </source>
</evidence>
<evidence type="ECO:0000256" key="5">
    <source>
        <dbReference type="ARBA" id="ARBA00022927"/>
    </source>
</evidence>
<dbReference type="GO" id="GO:0008320">
    <property type="term" value="F:protein transmembrane transporter activity"/>
    <property type="evidence" value="ECO:0007669"/>
    <property type="project" value="UniProtKB-UniRule"/>
</dbReference>
<comment type="similarity">
    <text evidence="9">Belongs to the TatB family.</text>
</comment>
<gene>
    <name evidence="9 11" type="primary">tatB</name>
    <name evidence="11" type="ORF">EVA69_01530</name>
</gene>
<sequence length="191" mass="20810">MFNIGSFEVLLICVIALLVLGPERLPSAVRTAGLWIGRFRRSFYKVKSEIERELNADEIRRQLHNESVLAELESAKESVETVAKDTQASVNNIVNSANFDPGASKFTDDQVAASAAESEAVQPKSITEEIGTVSEEIGAVSEEIEQVSQDIKKELYGLGKNPKLADNIEADSTPSDQQTNAHMKDSDEAAT</sequence>
<evidence type="ECO:0000256" key="4">
    <source>
        <dbReference type="ARBA" id="ARBA00022692"/>
    </source>
</evidence>
<dbReference type="GO" id="GO:0033281">
    <property type="term" value="C:TAT protein transport complex"/>
    <property type="evidence" value="ECO:0007669"/>
    <property type="project" value="UniProtKB-UniRule"/>
</dbReference>
<dbReference type="Pfam" id="PF02416">
    <property type="entry name" value="TatA_B_E"/>
    <property type="match status" value="1"/>
</dbReference>
<feature type="region of interest" description="Disordered" evidence="10">
    <location>
        <begin position="159"/>
        <end position="191"/>
    </location>
</feature>